<dbReference type="SUPFAM" id="SSF48403">
    <property type="entry name" value="Ankyrin repeat"/>
    <property type="match status" value="1"/>
</dbReference>
<evidence type="ECO:0000313" key="7">
    <source>
        <dbReference type="Proteomes" id="UP000605986"/>
    </source>
</evidence>
<dbReference type="InterPro" id="IPR008271">
    <property type="entry name" value="Ser/Thr_kinase_AS"/>
</dbReference>
<feature type="compositionally biased region" description="Polar residues" evidence="4">
    <location>
        <begin position="381"/>
        <end position="391"/>
    </location>
</feature>
<proteinExistence type="predicted"/>
<evidence type="ECO:0000256" key="4">
    <source>
        <dbReference type="SAM" id="MobiDB-lite"/>
    </source>
</evidence>
<dbReference type="Proteomes" id="UP000605986">
    <property type="component" value="Unassembled WGS sequence"/>
</dbReference>
<evidence type="ECO:0000256" key="2">
    <source>
        <dbReference type="ARBA" id="ARBA00023043"/>
    </source>
</evidence>
<dbReference type="PROSITE" id="PS50088">
    <property type="entry name" value="ANK_REPEAT"/>
    <property type="match status" value="5"/>
</dbReference>
<dbReference type="PANTHER" id="PTHR24198:SF165">
    <property type="entry name" value="ANKYRIN REPEAT-CONTAINING PROTEIN-RELATED"/>
    <property type="match status" value="1"/>
</dbReference>
<evidence type="ECO:0000313" key="6">
    <source>
        <dbReference type="EMBL" id="KAF4433168.1"/>
    </source>
</evidence>
<evidence type="ECO:0000256" key="1">
    <source>
        <dbReference type="ARBA" id="ARBA00022737"/>
    </source>
</evidence>
<dbReference type="Gene3D" id="1.10.510.10">
    <property type="entry name" value="Transferase(Phosphotransferase) domain 1"/>
    <property type="match status" value="1"/>
</dbReference>
<feature type="repeat" description="ANK" evidence="3">
    <location>
        <begin position="594"/>
        <end position="626"/>
    </location>
</feature>
<dbReference type="PANTHER" id="PTHR24198">
    <property type="entry name" value="ANKYRIN REPEAT AND PROTEIN KINASE DOMAIN-CONTAINING PROTEIN"/>
    <property type="match status" value="1"/>
</dbReference>
<dbReference type="EMBL" id="JAADJG010000934">
    <property type="protein sequence ID" value="KAF4433168.1"/>
    <property type="molecule type" value="Genomic_DNA"/>
</dbReference>
<dbReference type="PROSITE" id="PS50011">
    <property type="entry name" value="PROTEIN_KINASE_DOM"/>
    <property type="match status" value="1"/>
</dbReference>
<protein>
    <recommendedName>
        <fullName evidence="5">Protein kinase domain-containing protein</fullName>
    </recommendedName>
</protein>
<dbReference type="InterPro" id="IPR036770">
    <property type="entry name" value="Ankyrin_rpt-contain_sf"/>
</dbReference>
<dbReference type="PROSITE" id="PS50297">
    <property type="entry name" value="ANK_REP_REGION"/>
    <property type="match status" value="4"/>
</dbReference>
<dbReference type="SUPFAM" id="SSF56112">
    <property type="entry name" value="Protein kinase-like (PK-like)"/>
    <property type="match status" value="1"/>
</dbReference>
<gene>
    <name evidence="6" type="ORF">F53441_13769</name>
</gene>
<sequence length="664" mass="73223">MEGSLSDLVRDYQLMTRYDGIFTIHLHNDPDAPPSSPHRQERWKKVRTLGHGGQGDVVLETCIDGGRSFTERAVKKVLSQQAKYSQYFVKLLGWYATSNKLYMAMEYFPEGDLYTYICDHEQLPEKECSQITSQILSGLALMHAEGFAHRDVKPQNILIHRHPYGPLPDLWWVKLTDFGISKRSSTDATLTTFIPGTFLYMAPELFRSDSQGPLATDYRMADVWAVGVTAFFILTKRVPFKSQVAIMEFTGNMNEIVHFSLLEHCKATEDCLAFLHEVLNPQVEMRPDAETAKYHAWTHNWVPEVPHNNRSPSTISSARSSFDDSIGPTAEISTLASQTASNRWIDEIQHNAAAPKVQGHLESNSDVRTADSPMDSDSTKIENVSGNTENNPSKEDQRTSEQSSQKHESWNVTGTKSVRMAGLLSDLGVNITTPDLWTNIDKLDGKGRTQLFLSASRGDVEMARVLCDRGAIIEATSYNGHTPLQAAARNGHTAVVDLLLEKGACIETPTVAKLLIGKGANIEATGEYGDTPLICAAKHGSEAVVKLLIEKGANLETANETGSTPLICAAKHGHEGLVGLLLKGGANIEALDIHRETALVHAVMRNHEAVAKVLLEQGANSEATDESGTKCLTIAARKRNKTIVDLLVQNGAKKDWSYYRARFV</sequence>
<comment type="caution">
    <text evidence="6">The sequence shown here is derived from an EMBL/GenBank/DDBJ whole genome shotgun (WGS) entry which is preliminary data.</text>
</comment>
<name>A0A8H4JK67_9HYPO</name>
<feature type="repeat" description="ANK" evidence="3">
    <location>
        <begin position="479"/>
        <end position="511"/>
    </location>
</feature>
<dbReference type="PROSITE" id="PS00108">
    <property type="entry name" value="PROTEIN_KINASE_ST"/>
    <property type="match status" value="1"/>
</dbReference>
<evidence type="ECO:0000256" key="3">
    <source>
        <dbReference type="PROSITE-ProRule" id="PRU00023"/>
    </source>
</evidence>
<dbReference type="OrthoDB" id="10252171at2759"/>
<dbReference type="InterPro" id="IPR011009">
    <property type="entry name" value="Kinase-like_dom_sf"/>
</dbReference>
<dbReference type="GO" id="GO:0004672">
    <property type="term" value="F:protein kinase activity"/>
    <property type="evidence" value="ECO:0007669"/>
    <property type="project" value="InterPro"/>
</dbReference>
<dbReference type="SMART" id="SM00220">
    <property type="entry name" value="S_TKc"/>
    <property type="match status" value="1"/>
</dbReference>
<feature type="repeat" description="ANK" evidence="3">
    <location>
        <begin position="528"/>
        <end position="560"/>
    </location>
</feature>
<dbReference type="PRINTS" id="PR01415">
    <property type="entry name" value="ANKYRIN"/>
</dbReference>
<feature type="domain" description="Protein kinase" evidence="5">
    <location>
        <begin position="1"/>
        <end position="298"/>
    </location>
</feature>
<dbReference type="Pfam" id="PF12796">
    <property type="entry name" value="Ank_2"/>
    <property type="match status" value="3"/>
</dbReference>
<reference evidence="6" key="1">
    <citation type="submission" date="2020-01" db="EMBL/GenBank/DDBJ databases">
        <title>Identification and distribution of gene clusters putatively required for synthesis of sphingolipid metabolism inhibitors in phylogenetically diverse species of the filamentous fungus Fusarium.</title>
        <authorList>
            <person name="Kim H.-S."/>
            <person name="Busman M."/>
            <person name="Brown D.W."/>
            <person name="Divon H."/>
            <person name="Uhlig S."/>
            <person name="Proctor R.H."/>
        </authorList>
    </citation>
    <scope>NUCLEOTIDE SEQUENCE</scope>
    <source>
        <strain evidence="6">NRRL 53441</strain>
    </source>
</reference>
<feature type="region of interest" description="Disordered" evidence="4">
    <location>
        <begin position="353"/>
        <end position="414"/>
    </location>
</feature>
<accession>A0A8H4JK67</accession>
<keyword evidence="1" id="KW-0677">Repeat</keyword>
<organism evidence="6 7">
    <name type="scientific">Fusarium austroafricanum</name>
    <dbReference type="NCBI Taxonomy" id="2364996"/>
    <lineage>
        <taxon>Eukaryota</taxon>
        <taxon>Fungi</taxon>
        <taxon>Dikarya</taxon>
        <taxon>Ascomycota</taxon>
        <taxon>Pezizomycotina</taxon>
        <taxon>Sordariomycetes</taxon>
        <taxon>Hypocreomycetidae</taxon>
        <taxon>Hypocreales</taxon>
        <taxon>Nectriaceae</taxon>
        <taxon>Fusarium</taxon>
        <taxon>Fusarium concolor species complex</taxon>
    </lineage>
</organism>
<feature type="compositionally biased region" description="Basic and acidic residues" evidence="4">
    <location>
        <begin position="392"/>
        <end position="409"/>
    </location>
</feature>
<evidence type="ECO:0000259" key="5">
    <source>
        <dbReference type="PROSITE" id="PS50011"/>
    </source>
</evidence>
<dbReference type="InterPro" id="IPR000719">
    <property type="entry name" value="Prot_kinase_dom"/>
</dbReference>
<dbReference type="Gene3D" id="1.25.40.20">
    <property type="entry name" value="Ankyrin repeat-containing domain"/>
    <property type="match status" value="2"/>
</dbReference>
<dbReference type="AlphaFoldDB" id="A0A8H4JK67"/>
<dbReference type="Pfam" id="PF00069">
    <property type="entry name" value="Pkinase"/>
    <property type="match status" value="1"/>
</dbReference>
<feature type="repeat" description="ANK" evidence="3">
    <location>
        <begin position="561"/>
        <end position="593"/>
    </location>
</feature>
<dbReference type="SMART" id="SM00248">
    <property type="entry name" value="ANK"/>
    <property type="match status" value="6"/>
</dbReference>
<keyword evidence="7" id="KW-1185">Reference proteome</keyword>
<dbReference type="InterPro" id="IPR002110">
    <property type="entry name" value="Ankyrin_rpt"/>
</dbReference>
<dbReference type="GO" id="GO:0005524">
    <property type="term" value="F:ATP binding"/>
    <property type="evidence" value="ECO:0007669"/>
    <property type="project" value="InterPro"/>
</dbReference>
<keyword evidence="2 3" id="KW-0040">ANK repeat</keyword>
<feature type="repeat" description="ANK" evidence="3">
    <location>
        <begin position="446"/>
        <end position="478"/>
    </location>
</feature>